<organism evidence="1">
    <name type="scientific">marine metagenome</name>
    <dbReference type="NCBI Taxonomy" id="408172"/>
    <lineage>
        <taxon>unclassified sequences</taxon>
        <taxon>metagenomes</taxon>
        <taxon>ecological metagenomes</taxon>
    </lineage>
</organism>
<name>A0A381Y681_9ZZZZ</name>
<protein>
    <submittedName>
        <fullName evidence="1">Uncharacterized protein</fullName>
    </submittedName>
</protein>
<feature type="non-terminal residue" evidence="1">
    <location>
        <position position="34"/>
    </location>
</feature>
<proteinExistence type="predicted"/>
<reference evidence="1" key="1">
    <citation type="submission" date="2018-05" db="EMBL/GenBank/DDBJ databases">
        <authorList>
            <person name="Lanie J.A."/>
            <person name="Ng W.-L."/>
            <person name="Kazmierczak K.M."/>
            <person name="Andrzejewski T.M."/>
            <person name="Davidsen T.M."/>
            <person name="Wayne K.J."/>
            <person name="Tettelin H."/>
            <person name="Glass J.I."/>
            <person name="Rusch D."/>
            <person name="Podicherti R."/>
            <person name="Tsui H.-C.T."/>
            <person name="Winkler M.E."/>
        </authorList>
    </citation>
    <scope>NUCLEOTIDE SEQUENCE</scope>
</reference>
<gene>
    <name evidence="1" type="ORF">METZ01_LOCUS124996</name>
</gene>
<accession>A0A381Y681</accession>
<sequence length="34" mass="3961">MQLRHVEAHDVVKRIESEQPRRIISGSLFEAART</sequence>
<dbReference type="AlphaFoldDB" id="A0A381Y681"/>
<evidence type="ECO:0000313" key="1">
    <source>
        <dbReference type="EMBL" id="SVA72142.1"/>
    </source>
</evidence>
<dbReference type="EMBL" id="UINC01017411">
    <property type="protein sequence ID" value="SVA72142.1"/>
    <property type="molecule type" value="Genomic_DNA"/>
</dbReference>